<accession>A0A914D2T9</accession>
<dbReference type="Proteomes" id="UP000887540">
    <property type="component" value="Unplaced"/>
</dbReference>
<protein>
    <submittedName>
        <fullName evidence="2">Uncharacterized protein</fullName>
    </submittedName>
</protein>
<dbReference type="WBParaSite" id="ACRNAN_scaffold17325.g32637.t1">
    <property type="protein sequence ID" value="ACRNAN_scaffold17325.g32637.t1"/>
    <property type="gene ID" value="ACRNAN_scaffold17325.g32637"/>
</dbReference>
<sequence length="195" mass="22174">MKVGSRQTRNVTVIVTLGKDGTLDDLVVEGVGTGINNKRNRKDGVQFAIIVHSKESPNKLTIWGVERPPQEFFDKTLRQLDDELIVLSRIPIAMPNGLQAEIREEIKASSADPYEIHRRKWRLLIYDPVSLGDSLSFLRHDKGNVWNFPEMNRFSNFGRNSLASGHSSNLYEWYLRGNDNPGFPTFTANVNTDEM</sequence>
<name>A0A914D2T9_9BILA</name>
<evidence type="ECO:0000313" key="2">
    <source>
        <dbReference type="WBParaSite" id="ACRNAN_scaffold17325.g32637.t1"/>
    </source>
</evidence>
<proteinExistence type="predicted"/>
<evidence type="ECO:0000313" key="1">
    <source>
        <dbReference type="Proteomes" id="UP000887540"/>
    </source>
</evidence>
<organism evidence="1 2">
    <name type="scientific">Acrobeloides nanus</name>
    <dbReference type="NCBI Taxonomy" id="290746"/>
    <lineage>
        <taxon>Eukaryota</taxon>
        <taxon>Metazoa</taxon>
        <taxon>Ecdysozoa</taxon>
        <taxon>Nematoda</taxon>
        <taxon>Chromadorea</taxon>
        <taxon>Rhabditida</taxon>
        <taxon>Tylenchina</taxon>
        <taxon>Cephalobomorpha</taxon>
        <taxon>Cephaloboidea</taxon>
        <taxon>Cephalobidae</taxon>
        <taxon>Acrobeloides</taxon>
    </lineage>
</organism>
<keyword evidence="1" id="KW-1185">Reference proteome</keyword>
<dbReference type="AlphaFoldDB" id="A0A914D2T9"/>
<reference evidence="2" key="1">
    <citation type="submission" date="2022-11" db="UniProtKB">
        <authorList>
            <consortium name="WormBaseParasite"/>
        </authorList>
    </citation>
    <scope>IDENTIFICATION</scope>
</reference>